<dbReference type="HOGENOM" id="CLU_135567_3_1_7"/>
<accession>T2GFT0</accession>
<dbReference type="STRING" id="1121448.DGI_3356"/>
<keyword evidence="4" id="KW-1185">Reference proteome</keyword>
<evidence type="ECO:0000313" key="4">
    <source>
        <dbReference type="Proteomes" id="UP000016587"/>
    </source>
</evidence>
<organism evidence="3 4">
    <name type="scientific">Megalodesulfovibrio gigas (strain ATCC 19364 / DSM 1382 / NCIMB 9332 / VKM B-1759)</name>
    <name type="common">Desulfovibrio gigas</name>
    <dbReference type="NCBI Taxonomy" id="1121448"/>
    <lineage>
        <taxon>Bacteria</taxon>
        <taxon>Pseudomonadati</taxon>
        <taxon>Thermodesulfobacteriota</taxon>
        <taxon>Desulfovibrionia</taxon>
        <taxon>Desulfovibrionales</taxon>
        <taxon>Desulfovibrionaceae</taxon>
        <taxon>Megalodesulfovibrio</taxon>
    </lineage>
</organism>
<comment type="similarity">
    <text evidence="1">Belongs to the UPF0337 (CsbD) family.</text>
</comment>
<dbReference type="EMBL" id="CP006585">
    <property type="protein sequence ID" value="AGW15049.1"/>
    <property type="molecule type" value="Genomic_DNA"/>
</dbReference>
<dbReference type="InterPro" id="IPR036629">
    <property type="entry name" value="YjbJ_sf"/>
</dbReference>
<evidence type="ECO:0000259" key="2">
    <source>
        <dbReference type="Pfam" id="PF05532"/>
    </source>
</evidence>
<feature type="domain" description="CsbD-like" evidence="2">
    <location>
        <begin position="9"/>
        <end position="56"/>
    </location>
</feature>
<dbReference type="KEGG" id="dgg:DGI_3356"/>
<gene>
    <name evidence="3" type="ORF">DGI_3356</name>
</gene>
<reference evidence="3 4" key="1">
    <citation type="journal article" date="2013" name="J. Bacteriol.">
        <title>Roles of HynAB and Ech, the only two hydrogenases found in the model sulfate reducer Desulfovibrio gigas.</title>
        <authorList>
            <person name="Morais-Silva F.O."/>
            <person name="Santos C.I."/>
            <person name="Rodrigues R."/>
            <person name="Pereira I.A."/>
            <person name="Rodrigues-Pousada C."/>
        </authorList>
    </citation>
    <scope>NUCLEOTIDE SEQUENCE [LARGE SCALE GENOMIC DNA]</scope>
    <source>
        <strain evidence="4">ATCC 19364 / DSM 1382 / NCIMB 9332 / VKM B-1759</strain>
    </source>
</reference>
<dbReference type="InterPro" id="IPR008462">
    <property type="entry name" value="CsbD"/>
</dbReference>
<dbReference type="Proteomes" id="UP000016587">
    <property type="component" value="Chromosome"/>
</dbReference>
<dbReference type="OrthoDB" id="5397751at2"/>
<name>T2GFT0_MEGG1</name>
<evidence type="ECO:0000256" key="1">
    <source>
        <dbReference type="ARBA" id="ARBA00009129"/>
    </source>
</evidence>
<dbReference type="Pfam" id="PF05532">
    <property type="entry name" value="CsbD"/>
    <property type="match status" value="1"/>
</dbReference>
<dbReference type="SUPFAM" id="SSF69047">
    <property type="entry name" value="Hypothetical protein YjbJ"/>
    <property type="match status" value="1"/>
</dbReference>
<reference evidence="4" key="2">
    <citation type="submission" date="2013-07" db="EMBL/GenBank/DDBJ databases">
        <authorList>
            <person name="Morais-Silva F.O."/>
            <person name="Rezende A.M."/>
            <person name="Pimentel C."/>
            <person name="Resende D.M."/>
            <person name="Santos C.I."/>
            <person name="Clemente C."/>
            <person name="de Oliveira L.M."/>
            <person name="da Silva S.M."/>
            <person name="Costa D.A."/>
            <person name="Varela-Raposo A."/>
            <person name="Horacio E.C.A."/>
            <person name="Matos M."/>
            <person name="Flores O."/>
            <person name="Ruiz J.C."/>
            <person name="Rodrigues-Pousada C."/>
        </authorList>
    </citation>
    <scope>NUCLEOTIDE SEQUENCE [LARGE SCALE GENOMIC DNA]</scope>
    <source>
        <strain evidence="4">ATCC 19364 / DSM 1382 / NCIMB 9332 / VKM B-1759</strain>
    </source>
</reference>
<dbReference type="PATRIC" id="fig|1121448.10.peg.3314"/>
<protein>
    <recommendedName>
        <fullName evidence="2">CsbD-like domain-containing protein</fullName>
    </recommendedName>
</protein>
<sequence length="59" mass="6481">MKESTKNAVQGKLHQVRGNIKETVGTIVKNVDLEAEGKAEIINGTIQEHLGKIEKELGR</sequence>
<dbReference type="Gene3D" id="1.10.1470.10">
    <property type="entry name" value="YjbJ"/>
    <property type="match status" value="1"/>
</dbReference>
<proteinExistence type="inferred from homology"/>
<evidence type="ECO:0000313" key="3">
    <source>
        <dbReference type="EMBL" id="AGW15049.1"/>
    </source>
</evidence>
<dbReference type="AlphaFoldDB" id="T2GFT0"/>
<dbReference type="RefSeq" id="WP_021762166.1">
    <property type="nucleotide sequence ID" value="NC_022444.1"/>
</dbReference>